<reference evidence="2" key="2">
    <citation type="submission" date="2021-04" db="EMBL/GenBank/DDBJ databases">
        <authorList>
            <person name="Gilroy R."/>
        </authorList>
    </citation>
    <scope>NUCLEOTIDE SEQUENCE</scope>
    <source>
        <strain evidence="2">ChiHjej9B8-13557</strain>
    </source>
</reference>
<reference evidence="2" key="1">
    <citation type="journal article" date="2021" name="PeerJ">
        <title>Extensive microbial diversity within the chicken gut microbiome revealed by metagenomics and culture.</title>
        <authorList>
            <person name="Gilroy R."/>
            <person name="Ravi A."/>
            <person name="Getino M."/>
            <person name="Pursley I."/>
            <person name="Horton D.L."/>
            <person name="Alikhan N.F."/>
            <person name="Baker D."/>
            <person name="Gharbi K."/>
            <person name="Hall N."/>
            <person name="Watson M."/>
            <person name="Adriaenssens E.M."/>
            <person name="Foster-Nyarko E."/>
            <person name="Jarju S."/>
            <person name="Secka A."/>
            <person name="Antonio M."/>
            <person name="Oren A."/>
            <person name="Chaudhuri R.R."/>
            <person name="La Ragione R."/>
            <person name="Hildebrand F."/>
            <person name="Pallen M.J."/>
        </authorList>
    </citation>
    <scope>NUCLEOTIDE SEQUENCE</scope>
    <source>
        <strain evidence="2">ChiHjej9B8-13557</strain>
    </source>
</reference>
<feature type="transmembrane region" description="Helical" evidence="1">
    <location>
        <begin position="206"/>
        <end position="227"/>
    </location>
</feature>
<sequence length="472" mass="52526">MTAATGRRRYHPYFALRFMRRTLLLYLVPLVQVLFERDWAALSTALAQDAVLFCLLAAVSWVMLRASSWELDADGVLRLRWDLVVSFERTVQASQLAAVQIERPVAYRLAGASRVTLYPALLPKGRAVTLCLTRGDARRLADCLMPAPAEQHYHPAGGERLAFVLLGANSLSTLLLVWLALRQGDTAAEQMAWQQLGQAAAWAARWLPAGLAWALTVWTFLFGVSLLRSFGHTVRYAVWRGGGVLATRGGLLLQVERRFRLDRLTCAEVRLSPAARLLRCYPVYLTAGCYCADDPLFVYRAGQEELVRRLLPGFALPPRRPLSLRQARGRSPVFFAPAGACLGFFLLLLLEASWALPAAVPMLALPAVLCAVWLAFSLEGWFLEGAQPFGRRLTFVRQRRLSLRLVCVFTPAAALKITQTPWGVLRGRANLTFAYPGRLHETVRSIPLADADACAAFLERNDPYENSQDHPL</sequence>
<keyword evidence="1" id="KW-0812">Transmembrane</keyword>
<gene>
    <name evidence="2" type="ORF">H9771_03540</name>
</gene>
<protein>
    <submittedName>
        <fullName evidence="2">PH domain-containing protein</fullName>
    </submittedName>
</protein>
<comment type="caution">
    <text evidence="2">The sequence shown here is derived from an EMBL/GenBank/DDBJ whole genome shotgun (WGS) entry which is preliminary data.</text>
</comment>
<feature type="transmembrane region" description="Helical" evidence="1">
    <location>
        <begin position="41"/>
        <end position="64"/>
    </location>
</feature>
<dbReference type="Proteomes" id="UP000824211">
    <property type="component" value="Unassembled WGS sequence"/>
</dbReference>
<name>A0A9D2S7B0_9FIRM</name>
<evidence type="ECO:0000256" key="1">
    <source>
        <dbReference type="SAM" id="Phobius"/>
    </source>
</evidence>
<organism evidence="2 3">
    <name type="scientific">Candidatus Faecalibacterium faecipullorum</name>
    <dbReference type="NCBI Taxonomy" id="2838578"/>
    <lineage>
        <taxon>Bacteria</taxon>
        <taxon>Bacillati</taxon>
        <taxon>Bacillota</taxon>
        <taxon>Clostridia</taxon>
        <taxon>Eubacteriales</taxon>
        <taxon>Oscillospiraceae</taxon>
        <taxon>Faecalibacterium</taxon>
    </lineage>
</organism>
<proteinExistence type="predicted"/>
<feature type="transmembrane region" description="Helical" evidence="1">
    <location>
        <begin position="161"/>
        <end position="181"/>
    </location>
</feature>
<accession>A0A9D2S7B0</accession>
<evidence type="ECO:0000313" key="3">
    <source>
        <dbReference type="Proteomes" id="UP000824211"/>
    </source>
</evidence>
<feature type="transmembrane region" description="Helical" evidence="1">
    <location>
        <begin position="18"/>
        <end position="35"/>
    </location>
</feature>
<dbReference type="EMBL" id="DWXX01000065">
    <property type="protein sequence ID" value="HJB58724.1"/>
    <property type="molecule type" value="Genomic_DNA"/>
</dbReference>
<keyword evidence="1" id="KW-0472">Membrane</keyword>
<dbReference type="AlphaFoldDB" id="A0A9D2S7B0"/>
<feature type="transmembrane region" description="Helical" evidence="1">
    <location>
        <begin position="362"/>
        <end position="383"/>
    </location>
</feature>
<feature type="transmembrane region" description="Helical" evidence="1">
    <location>
        <begin position="333"/>
        <end position="356"/>
    </location>
</feature>
<keyword evidence="1" id="KW-1133">Transmembrane helix</keyword>
<evidence type="ECO:0000313" key="2">
    <source>
        <dbReference type="EMBL" id="HJB58724.1"/>
    </source>
</evidence>